<evidence type="ECO:0000313" key="1">
    <source>
        <dbReference type="EMBL" id="PKU74078.1"/>
    </source>
</evidence>
<sequence>MSSPYEDLIFDVADHNLRSNVEEPPNTETQKFFKLLHSAQKPIWDGCSTHLEISIAVRMLSIKTEYNIPRDYFNDFVGLMKETNPAGNLIPSDLYRTKKLVFKLGLTARKIDFCINGCMLYYKDDAAEVICRTCNAPRFKPNSGKQHRPKKDVQYSRLFYLPIIPRLQRLYASMSSAGHMRWHKEKIIKSGVFSHPSDAEA</sequence>
<reference evidence="1 2" key="1">
    <citation type="journal article" date="2016" name="Sci. Rep.">
        <title>The Dendrobium catenatum Lindl. genome sequence provides insights into polysaccharide synthase, floral development and adaptive evolution.</title>
        <authorList>
            <person name="Zhang G.Q."/>
            <person name="Xu Q."/>
            <person name="Bian C."/>
            <person name="Tsai W.C."/>
            <person name="Yeh C.M."/>
            <person name="Liu K.W."/>
            <person name="Yoshida K."/>
            <person name="Zhang L.S."/>
            <person name="Chang S.B."/>
            <person name="Chen F."/>
            <person name="Shi Y."/>
            <person name="Su Y.Y."/>
            <person name="Zhang Y.Q."/>
            <person name="Chen L.J."/>
            <person name="Yin Y."/>
            <person name="Lin M."/>
            <person name="Huang H."/>
            <person name="Deng H."/>
            <person name="Wang Z.W."/>
            <person name="Zhu S.L."/>
            <person name="Zhao X."/>
            <person name="Deng C."/>
            <person name="Niu S.C."/>
            <person name="Huang J."/>
            <person name="Wang M."/>
            <person name="Liu G.H."/>
            <person name="Yang H.J."/>
            <person name="Xiao X.J."/>
            <person name="Hsiao Y.Y."/>
            <person name="Wu W.L."/>
            <person name="Chen Y.Y."/>
            <person name="Mitsuda N."/>
            <person name="Ohme-Takagi M."/>
            <person name="Luo Y.B."/>
            <person name="Van de Peer Y."/>
            <person name="Liu Z.J."/>
        </authorList>
    </citation>
    <scope>NUCLEOTIDE SEQUENCE [LARGE SCALE GENOMIC DNA]</scope>
    <source>
        <tissue evidence="1">The whole plant</tissue>
    </source>
</reference>
<protein>
    <submittedName>
        <fullName evidence="1">Uncharacterized protein</fullName>
    </submittedName>
</protein>
<dbReference type="Proteomes" id="UP000233837">
    <property type="component" value="Unassembled WGS sequence"/>
</dbReference>
<name>A0A2I0WEI3_9ASPA</name>
<evidence type="ECO:0000313" key="2">
    <source>
        <dbReference type="Proteomes" id="UP000233837"/>
    </source>
</evidence>
<dbReference type="AlphaFoldDB" id="A0A2I0WEI3"/>
<organism evidence="1 2">
    <name type="scientific">Dendrobium catenatum</name>
    <dbReference type="NCBI Taxonomy" id="906689"/>
    <lineage>
        <taxon>Eukaryota</taxon>
        <taxon>Viridiplantae</taxon>
        <taxon>Streptophyta</taxon>
        <taxon>Embryophyta</taxon>
        <taxon>Tracheophyta</taxon>
        <taxon>Spermatophyta</taxon>
        <taxon>Magnoliopsida</taxon>
        <taxon>Liliopsida</taxon>
        <taxon>Asparagales</taxon>
        <taxon>Orchidaceae</taxon>
        <taxon>Epidendroideae</taxon>
        <taxon>Malaxideae</taxon>
        <taxon>Dendrobiinae</taxon>
        <taxon>Dendrobium</taxon>
    </lineage>
</organism>
<proteinExistence type="predicted"/>
<dbReference type="STRING" id="906689.A0A2I0WEI3"/>
<gene>
    <name evidence="1" type="ORF">MA16_Dca019797</name>
</gene>
<dbReference type="EMBL" id="KZ502696">
    <property type="protein sequence ID" value="PKU74078.1"/>
    <property type="molecule type" value="Genomic_DNA"/>
</dbReference>
<reference evidence="1 2" key="2">
    <citation type="journal article" date="2017" name="Nature">
        <title>The Apostasia genome and the evolution of orchids.</title>
        <authorList>
            <person name="Zhang G.Q."/>
            <person name="Liu K.W."/>
            <person name="Li Z."/>
            <person name="Lohaus R."/>
            <person name="Hsiao Y.Y."/>
            <person name="Niu S.C."/>
            <person name="Wang J.Y."/>
            <person name="Lin Y.C."/>
            <person name="Xu Q."/>
            <person name="Chen L.J."/>
            <person name="Yoshida K."/>
            <person name="Fujiwara S."/>
            <person name="Wang Z.W."/>
            <person name="Zhang Y.Q."/>
            <person name="Mitsuda N."/>
            <person name="Wang M."/>
            <person name="Liu G.H."/>
            <person name="Pecoraro L."/>
            <person name="Huang H.X."/>
            <person name="Xiao X.J."/>
            <person name="Lin M."/>
            <person name="Wu X.Y."/>
            <person name="Wu W.L."/>
            <person name="Chen Y.Y."/>
            <person name="Chang S.B."/>
            <person name="Sakamoto S."/>
            <person name="Ohme-Takagi M."/>
            <person name="Yagi M."/>
            <person name="Zeng S.J."/>
            <person name="Shen C.Y."/>
            <person name="Yeh C.M."/>
            <person name="Luo Y.B."/>
            <person name="Tsai W.C."/>
            <person name="Van de Peer Y."/>
            <person name="Liu Z.J."/>
        </authorList>
    </citation>
    <scope>NUCLEOTIDE SEQUENCE [LARGE SCALE GENOMIC DNA]</scope>
    <source>
        <tissue evidence="1">The whole plant</tissue>
    </source>
</reference>
<dbReference type="PANTHER" id="PTHR10775:SF193">
    <property type="entry name" value="DUF4216 DOMAIN-CONTAINING PROTEIN"/>
    <property type="match status" value="1"/>
</dbReference>
<accession>A0A2I0WEI3</accession>
<dbReference type="PANTHER" id="PTHR10775">
    <property type="entry name" value="OS08G0208400 PROTEIN"/>
    <property type="match status" value="1"/>
</dbReference>
<keyword evidence="2" id="KW-1185">Reference proteome</keyword>